<dbReference type="PANTHER" id="PTHR46077">
    <property type="entry name" value="E3 UBIQUITIN-PROTEIN LIGASE TOPORS"/>
    <property type="match status" value="1"/>
</dbReference>
<dbReference type="Proteomes" id="UP000325440">
    <property type="component" value="Unassembled WGS sequence"/>
</dbReference>
<evidence type="ECO:0000313" key="7">
    <source>
        <dbReference type="Proteomes" id="UP000325440"/>
    </source>
</evidence>
<reference evidence="6 7" key="1">
    <citation type="submission" date="2019-08" db="EMBL/GenBank/DDBJ databases">
        <authorList>
            <person name="Alioto T."/>
            <person name="Alioto T."/>
            <person name="Gomez Garrido J."/>
        </authorList>
    </citation>
    <scope>NUCLEOTIDE SEQUENCE [LARGE SCALE GENOMIC DNA]</scope>
</reference>
<evidence type="ECO:0000256" key="1">
    <source>
        <dbReference type="ARBA" id="ARBA00000900"/>
    </source>
</evidence>
<feature type="region of interest" description="Disordered" evidence="4">
    <location>
        <begin position="252"/>
        <end position="276"/>
    </location>
</feature>
<evidence type="ECO:0000313" key="6">
    <source>
        <dbReference type="EMBL" id="VVC25367.1"/>
    </source>
</evidence>
<dbReference type="EMBL" id="CABPRJ010000012">
    <property type="protein sequence ID" value="VVC25367.1"/>
    <property type="molecule type" value="Genomic_DNA"/>
</dbReference>
<sequence>MQNNMDQNNENNEDSSSQSIDNNSAAITDDLLNIDGQVMRRRVYAENMWAEPLPDLRGQFRDCSLTFYRENPTHTLRLRAFVLREVNVLRTLISLDMTHRPPFASTNDGVFTSFIMRLIVLYDITNTRLITILTPCIGNFAEHFLHELHNFASSPYRLVDYDLNVRYAHGSYFSQYSMLYSEYSELNNEDIVEQPIYVTSPDHRDEPNVVNTDDEDNENSPFIVMSPSEVIEIKSASGESDVQIINIDTEPSAETERDQPFQLNHQPNCPSMTRPNESQINTVENIIKDSSSDDETIEINTRTKPEDVMNKKKRKKYGVEFMRFDLVAELDRAQSLHFQIIQRQTKLN</sequence>
<keyword evidence="3" id="KW-0808">Transferase</keyword>
<feature type="region of interest" description="Disordered" evidence="4">
    <location>
        <begin position="199"/>
        <end position="221"/>
    </location>
</feature>
<dbReference type="Pfam" id="PF26084">
    <property type="entry name" value="PWI_Topors"/>
    <property type="match status" value="1"/>
</dbReference>
<name>A0A5E4M027_9HEMI</name>
<dbReference type="GO" id="GO:0006513">
    <property type="term" value="P:protein monoubiquitination"/>
    <property type="evidence" value="ECO:0007669"/>
    <property type="project" value="TreeGrafter"/>
</dbReference>
<gene>
    <name evidence="6" type="ORF">CINCED_3A025377</name>
</gene>
<evidence type="ECO:0000256" key="3">
    <source>
        <dbReference type="ARBA" id="ARBA00022679"/>
    </source>
</evidence>
<feature type="compositionally biased region" description="Polar residues" evidence="4">
    <location>
        <begin position="261"/>
        <end position="276"/>
    </location>
</feature>
<keyword evidence="7" id="KW-1185">Reference proteome</keyword>
<feature type="region of interest" description="Disordered" evidence="4">
    <location>
        <begin position="1"/>
        <end position="21"/>
    </location>
</feature>
<evidence type="ECO:0000256" key="4">
    <source>
        <dbReference type="SAM" id="MobiDB-lite"/>
    </source>
</evidence>
<dbReference type="EC" id="2.3.2.27" evidence="2"/>
<evidence type="ECO:0000259" key="5">
    <source>
        <dbReference type="Pfam" id="PF26084"/>
    </source>
</evidence>
<comment type="catalytic activity">
    <reaction evidence="1">
        <text>S-ubiquitinyl-[E2 ubiquitin-conjugating enzyme]-L-cysteine + [acceptor protein]-L-lysine = [E2 ubiquitin-conjugating enzyme]-L-cysteine + N(6)-ubiquitinyl-[acceptor protein]-L-lysine.</text>
        <dbReference type="EC" id="2.3.2.27"/>
    </reaction>
</comment>
<dbReference type="OrthoDB" id="365379at2759"/>
<evidence type="ECO:0000256" key="2">
    <source>
        <dbReference type="ARBA" id="ARBA00012483"/>
    </source>
</evidence>
<protein>
    <recommendedName>
        <fullName evidence="2">RING-type E3 ubiquitin transferase</fullName>
        <ecNumber evidence="2">2.3.2.27</ecNumber>
    </recommendedName>
</protein>
<proteinExistence type="predicted"/>
<dbReference type="GO" id="GO:0061630">
    <property type="term" value="F:ubiquitin protein ligase activity"/>
    <property type="evidence" value="ECO:0007669"/>
    <property type="project" value="UniProtKB-EC"/>
</dbReference>
<dbReference type="PANTHER" id="PTHR46077:SF5">
    <property type="entry name" value="RING-TYPE DOMAIN-CONTAINING PROTEIN"/>
    <property type="match status" value="1"/>
</dbReference>
<organism evidence="6 7">
    <name type="scientific">Cinara cedri</name>
    <dbReference type="NCBI Taxonomy" id="506608"/>
    <lineage>
        <taxon>Eukaryota</taxon>
        <taxon>Metazoa</taxon>
        <taxon>Ecdysozoa</taxon>
        <taxon>Arthropoda</taxon>
        <taxon>Hexapoda</taxon>
        <taxon>Insecta</taxon>
        <taxon>Pterygota</taxon>
        <taxon>Neoptera</taxon>
        <taxon>Paraneoptera</taxon>
        <taxon>Hemiptera</taxon>
        <taxon>Sternorrhyncha</taxon>
        <taxon>Aphidomorpha</taxon>
        <taxon>Aphidoidea</taxon>
        <taxon>Aphididae</taxon>
        <taxon>Lachninae</taxon>
        <taxon>Cinara</taxon>
    </lineage>
</organism>
<dbReference type="AlphaFoldDB" id="A0A5E4M027"/>
<accession>A0A5E4M027</accession>
<dbReference type="GO" id="GO:0000209">
    <property type="term" value="P:protein polyubiquitination"/>
    <property type="evidence" value="ECO:0007669"/>
    <property type="project" value="TreeGrafter"/>
</dbReference>
<feature type="domain" description="Topors PWI-like" evidence="5">
    <location>
        <begin position="67"/>
        <end position="154"/>
    </location>
</feature>
<dbReference type="InterPro" id="IPR058745">
    <property type="entry name" value="PWI_Topors"/>
</dbReference>